<name>A0A9N9D544_FUNMO</name>
<dbReference type="AlphaFoldDB" id="A0A9N9D544"/>
<organism evidence="1 2">
    <name type="scientific">Funneliformis mosseae</name>
    <name type="common">Endomycorrhizal fungus</name>
    <name type="synonym">Glomus mosseae</name>
    <dbReference type="NCBI Taxonomy" id="27381"/>
    <lineage>
        <taxon>Eukaryota</taxon>
        <taxon>Fungi</taxon>
        <taxon>Fungi incertae sedis</taxon>
        <taxon>Mucoromycota</taxon>
        <taxon>Glomeromycotina</taxon>
        <taxon>Glomeromycetes</taxon>
        <taxon>Glomerales</taxon>
        <taxon>Glomeraceae</taxon>
        <taxon>Funneliformis</taxon>
    </lineage>
</organism>
<evidence type="ECO:0000313" key="2">
    <source>
        <dbReference type="Proteomes" id="UP000789375"/>
    </source>
</evidence>
<sequence>MAKRANPILQLTEFYSKVYVARSVIFITDKASKEEISLSKSDIFSRNLAMILARDSKVVAVNMKILPSKCRIYISKNGLMKNLSKNALMTFEQATKRKDMSTLFFNVFEYCSVKFRHRLDKLKRDIKDNNDEPHIKSFLEFLESSEINIPRTHQKSGIHSASVMDIVNCARKEKYKTSFSCIDLHLSDPISGKQTISPCKKHNEFIAVFKKCFYLCESYIKFLQSKGYKITISEGHRGHKKLYYKWKLPDAYSSEFVKNVLCDLNQIIESGIDQHTKTFAKSNNDGDSTDSDNPK</sequence>
<keyword evidence="2" id="KW-1185">Reference proteome</keyword>
<accession>A0A9N9D544</accession>
<protein>
    <submittedName>
        <fullName evidence="1">10588_t:CDS:1</fullName>
    </submittedName>
</protein>
<comment type="caution">
    <text evidence="1">The sequence shown here is derived from an EMBL/GenBank/DDBJ whole genome shotgun (WGS) entry which is preliminary data.</text>
</comment>
<evidence type="ECO:0000313" key="1">
    <source>
        <dbReference type="EMBL" id="CAG8623202.1"/>
    </source>
</evidence>
<dbReference type="EMBL" id="CAJVPP010003198">
    <property type="protein sequence ID" value="CAG8623202.1"/>
    <property type="molecule type" value="Genomic_DNA"/>
</dbReference>
<dbReference type="Proteomes" id="UP000789375">
    <property type="component" value="Unassembled WGS sequence"/>
</dbReference>
<proteinExistence type="predicted"/>
<reference evidence="1" key="1">
    <citation type="submission" date="2021-06" db="EMBL/GenBank/DDBJ databases">
        <authorList>
            <person name="Kallberg Y."/>
            <person name="Tangrot J."/>
            <person name="Rosling A."/>
        </authorList>
    </citation>
    <scope>NUCLEOTIDE SEQUENCE</scope>
    <source>
        <strain evidence="1">87-6 pot B 2015</strain>
    </source>
</reference>
<gene>
    <name evidence="1" type="ORF">FMOSSE_LOCUS10097</name>
</gene>